<evidence type="ECO:0000313" key="5">
    <source>
        <dbReference type="Proteomes" id="UP000429607"/>
    </source>
</evidence>
<dbReference type="Proteomes" id="UP000435112">
    <property type="component" value="Unassembled WGS sequence"/>
</dbReference>
<evidence type="ECO:0000313" key="3">
    <source>
        <dbReference type="EMBL" id="KAE9015994.1"/>
    </source>
</evidence>
<proteinExistence type="predicted"/>
<dbReference type="EMBL" id="QXFT01000950">
    <property type="protein sequence ID" value="KAE9332712.1"/>
    <property type="molecule type" value="Genomic_DNA"/>
</dbReference>
<dbReference type="AlphaFoldDB" id="A0A6A3LIJ5"/>
<evidence type="ECO:0000313" key="6">
    <source>
        <dbReference type="Proteomes" id="UP000434957"/>
    </source>
</evidence>
<reference evidence="5 7" key="1">
    <citation type="submission" date="2018-09" db="EMBL/GenBank/DDBJ databases">
        <title>Genomic investigation of the strawberry pathogen Phytophthora fragariae indicates pathogenicity is determined by transcriptional variation in three key races.</title>
        <authorList>
            <person name="Adams T.M."/>
            <person name="Armitage A.D."/>
            <person name="Sobczyk M.K."/>
            <person name="Bates H.J."/>
            <person name="Dunwell J.M."/>
            <person name="Nellist C.F."/>
            <person name="Harrison R.J."/>
        </authorList>
    </citation>
    <scope>NUCLEOTIDE SEQUENCE [LARGE SCALE GENOMIC DNA]</scope>
    <source>
        <strain evidence="3 5">SCRP249</strain>
        <strain evidence="2 7">SCRP324</strain>
        <strain evidence="4 6">SCRP333</strain>
    </source>
</reference>
<keyword evidence="6" id="KW-1185">Reference proteome</keyword>
<evidence type="ECO:0000256" key="1">
    <source>
        <dbReference type="SAM" id="MobiDB-lite"/>
    </source>
</evidence>
<dbReference type="OrthoDB" id="103543at2759"/>
<feature type="region of interest" description="Disordered" evidence="1">
    <location>
        <begin position="1"/>
        <end position="21"/>
    </location>
</feature>
<evidence type="ECO:0000313" key="2">
    <source>
        <dbReference type="EMBL" id="KAE8999710.1"/>
    </source>
</evidence>
<feature type="region of interest" description="Disordered" evidence="1">
    <location>
        <begin position="145"/>
        <end position="189"/>
    </location>
</feature>
<gene>
    <name evidence="3" type="ORF">PR001_g14754</name>
    <name evidence="2" type="ORF">PR002_g18383</name>
    <name evidence="4" type="ORF">PR003_g14374</name>
</gene>
<feature type="compositionally biased region" description="Basic residues" evidence="1">
    <location>
        <begin position="75"/>
        <end position="89"/>
    </location>
</feature>
<accession>A0A6A3LIJ5</accession>
<evidence type="ECO:0000313" key="4">
    <source>
        <dbReference type="EMBL" id="KAE9332712.1"/>
    </source>
</evidence>
<dbReference type="EMBL" id="QXFV01001075">
    <property type="protein sequence ID" value="KAE9015994.1"/>
    <property type="molecule type" value="Genomic_DNA"/>
</dbReference>
<comment type="caution">
    <text evidence="3">The sequence shown here is derived from an EMBL/GenBank/DDBJ whole genome shotgun (WGS) entry which is preliminary data.</text>
</comment>
<sequence>MPRPVPSPSSSPSSASPDGGFLCERMQQFRQRMRSRCLAAASASGAESTEAGAIPCLLQSWRRRIEAMDDEQQQTHRHHRGHRHHRRACHAAASTESSATESDESSPSSPPPACGGFPFRGPRMLHPKLERQQAACSLSGIWDGFRSSSSAASPPPSPEIYAKPRHRRHPYARCVDTAADDHGKSSATE</sequence>
<protein>
    <submittedName>
        <fullName evidence="3">Uncharacterized protein</fullName>
    </submittedName>
</protein>
<feature type="compositionally biased region" description="Low complexity" evidence="1">
    <location>
        <begin position="90"/>
        <end position="100"/>
    </location>
</feature>
<name>A0A6A3LIJ5_9STRA</name>
<organism evidence="3 5">
    <name type="scientific">Phytophthora rubi</name>
    <dbReference type="NCBI Taxonomy" id="129364"/>
    <lineage>
        <taxon>Eukaryota</taxon>
        <taxon>Sar</taxon>
        <taxon>Stramenopiles</taxon>
        <taxon>Oomycota</taxon>
        <taxon>Peronosporomycetes</taxon>
        <taxon>Peronosporales</taxon>
        <taxon>Peronosporaceae</taxon>
        <taxon>Phytophthora</taxon>
    </lineage>
</organism>
<feature type="region of interest" description="Disordered" evidence="1">
    <location>
        <begin position="67"/>
        <end position="133"/>
    </location>
</feature>
<evidence type="ECO:0000313" key="7">
    <source>
        <dbReference type="Proteomes" id="UP000435112"/>
    </source>
</evidence>
<dbReference type="Proteomes" id="UP000434957">
    <property type="component" value="Unassembled WGS sequence"/>
</dbReference>
<feature type="compositionally biased region" description="Basic and acidic residues" evidence="1">
    <location>
        <begin position="179"/>
        <end position="189"/>
    </location>
</feature>
<dbReference type="EMBL" id="QXFU01001567">
    <property type="protein sequence ID" value="KAE8999710.1"/>
    <property type="molecule type" value="Genomic_DNA"/>
</dbReference>
<dbReference type="Proteomes" id="UP000429607">
    <property type="component" value="Unassembled WGS sequence"/>
</dbReference>